<keyword evidence="5" id="KW-0809">Transit peptide</keyword>
<comment type="similarity">
    <text evidence="2">Belongs to the FAD-binding oxidoreductase/transferase type 4 family.</text>
</comment>
<dbReference type="InterPro" id="IPR016171">
    <property type="entry name" value="Vanillyl_alc_oxidase_C-sub2"/>
</dbReference>
<evidence type="ECO:0000313" key="9">
    <source>
        <dbReference type="EMBL" id="KRO47170.1"/>
    </source>
</evidence>
<dbReference type="FunFam" id="1.10.45.10:FF:000001">
    <property type="entry name" value="D-lactate dehydrogenase mitochondrial"/>
    <property type="match status" value="1"/>
</dbReference>
<dbReference type="InterPro" id="IPR004113">
    <property type="entry name" value="FAD-bd_oxidored_4_C"/>
</dbReference>
<dbReference type="SUPFAM" id="SSF56176">
    <property type="entry name" value="FAD-binding/transporter-associated domain-like"/>
    <property type="match status" value="1"/>
</dbReference>
<dbReference type="SUPFAM" id="SSF55103">
    <property type="entry name" value="FAD-linked oxidases, C-terminal domain"/>
    <property type="match status" value="1"/>
</dbReference>
<dbReference type="GO" id="GO:1903457">
    <property type="term" value="P:lactate catabolic process"/>
    <property type="evidence" value="ECO:0007669"/>
    <property type="project" value="TreeGrafter"/>
</dbReference>
<dbReference type="InterPro" id="IPR016166">
    <property type="entry name" value="FAD-bd_PCMH"/>
</dbReference>
<keyword evidence="3" id="KW-0285">Flavoprotein</keyword>
<dbReference type="PANTHER" id="PTHR11748">
    <property type="entry name" value="D-LACTATE DEHYDROGENASE"/>
    <property type="match status" value="1"/>
</dbReference>
<reference evidence="9 10" key="1">
    <citation type="submission" date="2015-10" db="EMBL/GenBank/DDBJ databases">
        <title>Metagenome-Assembled Genomes uncover a global brackish microbiome.</title>
        <authorList>
            <person name="Hugerth L.W."/>
            <person name="Larsson J."/>
            <person name="Alneberg J."/>
            <person name="Lindh M.V."/>
            <person name="Legrand C."/>
            <person name="Pinhassi J."/>
            <person name="Andersson A.F."/>
        </authorList>
    </citation>
    <scope>NUCLEOTIDE SEQUENCE [LARGE SCALE GENOMIC DNA]</scope>
    <source>
        <strain evidence="9">BACL6 MAG-120924-bin43</strain>
    </source>
</reference>
<dbReference type="EMBL" id="LIBJ01000187">
    <property type="protein sequence ID" value="KRO47170.1"/>
    <property type="molecule type" value="Genomic_DNA"/>
</dbReference>
<dbReference type="Proteomes" id="UP000051017">
    <property type="component" value="Unassembled WGS sequence"/>
</dbReference>
<keyword evidence="6" id="KW-0560">Oxidoreductase</keyword>
<dbReference type="GO" id="GO:0071949">
    <property type="term" value="F:FAD binding"/>
    <property type="evidence" value="ECO:0007669"/>
    <property type="project" value="InterPro"/>
</dbReference>
<organism evidence="9 10">
    <name type="scientific">Acidimicrobiia bacterium BACL6 MAG-120924-bin43</name>
    <dbReference type="NCBI Taxonomy" id="1655583"/>
    <lineage>
        <taxon>Bacteria</taxon>
        <taxon>Bacillati</taxon>
        <taxon>Actinomycetota</taxon>
        <taxon>Acidimicrobiia</taxon>
        <taxon>acIV cluster</taxon>
    </lineage>
</organism>
<sequence>MPEGVLVTTFVDHASAIDELKAALGEKVSVNETIREHHSKDESFHTPRLPDAVVFATCTEDVATVLKICNKHRTPVVTWGAGTSLEGNSNPIHGGVSLDLSQMDKVLRIGHADLDCTVQPGVRRKQLNEVLSTHGLFFPVDPGADATLGGMAATGASGTTTVKYGAMKQLVMSLTVVTPSGDVIVTSRRARKTSAGYDLTHLFVGSEGTLGVITELTLRIFGIPEAIAAATMQFATVRQAVDGVIEVIQLGIGVARIELLDSDAVMAVNKYSQTNLPEKVLLLLEFHGSAESNAIDVAAIREVLERYSGTDFTQTTDESERRKLWQARHDTALACRSLVKNARNFATDVCVPISRLSDCIEATQKDLAESQLFGPIIGHVGDGNFHVVFSVDPDDHSMVERMEEFHTRLVGRALSMEGTCTGEHGIGVGKIDYLVDELGNEAVGVMATIKKALDPNRIMNPGKIIADTFF</sequence>
<dbReference type="PANTHER" id="PTHR11748:SF111">
    <property type="entry name" value="D-LACTATE DEHYDROGENASE, MITOCHONDRIAL-RELATED"/>
    <property type="match status" value="1"/>
</dbReference>
<dbReference type="InterPro" id="IPR016164">
    <property type="entry name" value="FAD-linked_Oxase-like_C"/>
</dbReference>
<comment type="caution">
    <text evidence="9">The sequence shown here is derived from an EMBL/GenBank/DDBJ whole genome shotgun (WGS) entry which is preliminary data.</text>
</comment>
<comment type="cofactor">
    <cofactor evidence="1">
        <name>FAD</name>
        <dbReference type="ChEBI" id="CHEBI:57692"/>
    </cofactor>
</comment>
<dbReference type="InterPro" id="IPR006094">
    <property type="entry name" value="Oxid_FAD_bind_N"/>
</dbReference>
<dbReference type="Gene3D" id="3.30.70.2740">
    <property type="match status" value="1"/>
</dbReference>
<dbReference type="PROSITE" id="PS51387">
    <property type="entry name" value="FAD_PCMH"/>
    <property type="match status" value="1"/>
</dbReference>
<dbReference type="FunFam" id="3.30.465.10:FF:000016">
    <property type="entry name" value="probable D-lactate dehydrogenase, mitochondrial"/>
    <property type="match status" value="1"/>
</dbReference>
<name>A0A0R2QDT0_9ACTN</name>
<evidence type="ECO:0000256" key="5">
    <source>
        <dbReference type="ARBA" id="ARBA00022946"/>
    </source>
</evidence>
<dbReference type="Gene3D" id="3.30.465.10">
    <property type="match status" value="1"/>
</dbReference>
<dbReference type="Pfam" id="PF01565">
    <property type="entry name" value="FAD_binding_4"/>
    <property type="match status" value="1"/>
</dbReference>
<keyword evidence="4" id="KW-0274">FAD</keyword>
<evidence type="ECO:0000256" key="1">
    <source>
        <dbReference type="ARBA" id="ARBA00001974"/>
    </source>
</evidence>
<dbReference type="FunFam" id="3.30.70.2740:FF:000001">
    <property type="entry name" value="D-lactate dehydrogenase mitochondrial"/>
    <property type="match status" value="1"/>
</dbReference>
<feature type="domain" description="FAD-binding PCMH-type" evidence="8">
    <location>
        <begin position="46"/>
        <end position="223"/>
    </location>
</feature>
<evidence type="ECO:0000256" key="6">
    <source>
        <dbReference type="ARBA" id="ARBA00023002"/>
    </source>
</evidence>
<evidence type="ECO:0000313" key="10">
    <source>
        <dbReference type="Proteomes" id="UP000051017"/>
    </source>
</evidence>
<evidence type="ECO:0000256" key="7">
    <source>
        <dbReference type="ARBA" id="ARBA00038897"/>
    </source>
</evidence>
<evidence type="ECO:0000256" key="4">
    <source>
        <dbReference type="ARBA" id="ARBA00022827"/>
    </source>
</evidence>
<dbReference type="EC" id="1.1.2.4" evidence="7"/>
<dbReference type="AlphaFoldDB" id="A0A0R2QDT0"/>
<evidence type="ECO:0000256" key="2">
    <source>
        <dbReference type="ARBA" id="ARBA00008000"/>
    </source>
</evidence>
<gene>
    <name evidence="9" type="ORF">ABR75_05535</name>
</gene>
<dbReference type="InterPro" id="IPR016169">
    <property type="entry name" value="FAD-bd_PCMH_sub2"/>
</dbReference>
<evidence type="ECO:0000256" key="3">
    <source>
        <dbReference type="ARBA" id="ARBA00022630"/>
    </source>
</evidence>
<dbReference type="InterPro" id="IPR036318">
    <property type="entry name" value="FAD-bd_PCMH-like_sf"/>
</dbReference>
<proteinExistence type="inferred from homology"/>
<dbReference type="GO" id="GO:0004458">
    <property type="term" value="F:D-lactate dehydrogenase (cytochrome) activity"/>
    <property type="evidence" value="ECO:0007669"/>
    <property type="project" value="UniProtKB-EC"/>
</dbReference>
<dbReference type="Pfam" id="PF02913">
    <property type="entry name" value="FAD-oxidase_C"/>
    <property type="match status" value="1"/>
</dbReference>
<dbReference type="Gene3D" id="1.10.45.10">
    <property type="entry name" value="Vanillyl-alcohol Oxidase, Chain A, domain 4"/>
    <property type="match status" value="1"/>
</dbReference>
<dbReference type="GO" id="GO:0008720">
    <property type="term" value="F:D-lactate dehydrogenase (NAD+) activity"/>
    <property type="evidence" value="ECO:0007669"/>
    <property type="project" value="TreeGrafter"/>
</dbReference>
<protein>
    <recommendedName>
        <fullName evidence="7">D-lactate dehydrogenase (cytochrome)</fullName>
        <ecNumber evidence="7">1.1.2.4</ecNumber>
    </recommendedName>
</protein>
<accession>A0A0R2QDT0</accession>
<evidence type="ECO:0000259" key="8">
    <source>
        <dbReference type="PROSITE" id="PS51387"/>
    </source>
</evidence>